<feature type="transmembrane region" description="Helical" evidence="5">
    <location>
        <begin position="237"/>
        <end position="258"/>
    </location>
</feature>
<evidence type="ECO:0000256" key="5">
    <source>
        <dbReference type="SAM" id="Phobius"/>
    </source>
</evidence>
<evidence type="ECO:0000313" key="8">
    <source>
        <dbReference type="Proteomes" id="UP000326865"/>
    </source>
</evidence>
<dbReference type="EMBL" id="QKKZ01000002">
    <property type="protein sequence ID" value="KAB7514667.1"/>
    <property type="molecule type" value="Genomic_DNA"/>
</dbReference>
<feature type="transmembrane region" description="Helical" evidence="5">
    <location>
        <begin position="185"/>
        <end position="205"/>
    </location>
</feature>
<evidence type="ECO:0000256" key="2">
    <source>
        <dbReference type="ARBA" id="ARBA00022692"/>
    </source>
</evidence>
<comment type="subcellular location">
    <subcellularLocation>
        <location evidence="1">Membrane</location>
        <topology evidence="1">Multi-pass membrane protein</topology>
    </subcellularLocation>
</comment>
<accession>A0A5N5U825</accession>
<gene>
    <name evidence="7" type="ORF">DM867_06000</name>
</gene>
<proteinExistence type="predicted"/>
<comment type="caution">
    <text evidence="7">The sequence shown here is derived from an EMBL/GenBank/DDBJ whole genome shotgun (WGS) entry which is preliminary data.</text>
</comment>
<feature type="transmembrane region" description="Helical" evidence="5">
    <location>
        <begin position="73"/>
        <end position="93"/>
    </location>
</feature>
<keyword evidence="2 5" id="KW-0812">Transmembrane</keyword>
<keyword evidence="8" id="KW-1185">Reference proteome</keyword>
<feature type="transmembrane region" description="Helical" evidence="5">
    <location>
        <begin position="44"/>
        <end position="61"/>
    </location>
</feature>
<dbReference type="Pfam" id="PF04932">
    <property type="entry name" value="Wzy_C"/>
    <property type="match status" value="1"/>
</dbReference>
<feature type="transmembrane region" description="Helical" evidence="5">
    <location>
        <begin position="212"/>
        <end position="231"/>
    </location>
</feature>
<dbReference type="InterPro" id="IPR051533">
    <property type="entry name" value="WaaL-like"/>
</dbReference>
<dbReference type="GO" id="GO:0016020">
    <property type="term" value="C:membrane"/>
    <property type="evidence" value="ECO:0007669"/>
    <property type="project" value="UniProtKB-SubCell"/>
</dbReference>
<feature type="transmembrane region" description="Helical" evidence="5">
    <location>
        <begin position="346"/>
        <end position="363"/>
    </location>
</feature>
<dbReference type="PANTHER" id="PTHR37422:SF13">
    <property type="entry name" value="LIPOPOLYSACCHARIDE BIOSYNTHESIS PROTEIN PA4999-RELATED"/>
    <property type="match status" value="1"/>
</dbReference>
<reference evidence="7 8" key="1">
    <citation type="submission" date="2019-10" db="EMBL/GenBank/DDBJ databases">
        <title>Unraveling microbial dark matter from salterns through culturing: the case of the genus Halosegnis.</title>
        <authorList>
            <person name="Duran-Viseras A."/>
            <person name="Andrei A.-S."/>
            <person name="Vera-Gargallo B."/>
            <person name="Ghai R."/>
            <person name="Sanchez-Porro C."/>
            <person name="Ventosa A."/>
        </authorList>
    </citation>
    <scope>NUCLEOTIDE SEQUENCE [LARGE SCALE GENOMIC DNA]</scope>
    <source>
        <strain evidence="7 8">F18-79</strain>
    </source>
</reference>
<name>A0A5N5U825_9EURY</name>
<feature type="transmembrane region" description="Helical" evidence="5">
    <location>
        <begin position="131"/>
        <end position="150"/>
    </location>
</feature>
<sequence>MSTTSEKLPETIGSCLLYLSALAVLLSPPFSLFGSIGPGGLLRADQILIPALLLLLAIINLERFRLLVSHLSSGFLLMTTVITVSLLLNSSLFGLDLAVGDVFDIVIWYVYGLTFMIIGGNASLDVAERCFKLILLTTVLISLFAITQALEFQFAVTTLGELYTVRSPRVVAISPTGTTSNPNTLGKLVLLPLFAFFGLFYRSIVSTGAVNILRTVLWGGSALLSGLIIILSDSRSALVGAILGLGIILCTLILVQLGSSKRRRLVIGGTAVTVLSGLILSIFVLDIGRIGDLQHPLEDNSLQRRFTKWEAILPIILERPLIGHGPSNRFIEEVSFRYIDSGVLSWLYHYGILGVLSYLYLVLGAVRLGVSGLSDENLFQERPVLWSASVAVLGWLSGTLAVWTVAGVPQSRRVFALVVFVAALVATHLHRSGYSA</sequence>
<feature type="transmembrane region" description="Helical" evidence="5">
    <location>
        <begin position="105"/>
        <end position="124"/>
    </location>
</feature>
<dbReference type="PANTHER" id="PTHR37422">
    <property type="entry name" value="TEICHURONIC ACID BIOSYNTHESIS PROTEIN TUAE"/>
    <property type="match status" value="1"/>
</dbReference>
<keyword evidence="3 5" id="KW-1133">Transmembrane helix</keyword>
<dbReference type="InterPro" id="IPR007016">
    <property type="entry name" value="O-antigen_ligase-rel_domated"/>
</dbReference>
<dbReference type="AlphaFoldDB" id="A0A5N5U825"/>
<keyword evidence="4 5" id="KW-0472">Membrane</keyword>
<evidence type="ECO:0000313" key="7">
    <source>
        <dbReference type="EMBL" id="KAB7514667.1"/>
    </source>
</evidence>
<dbReference type="Proteomes" id="UP000326865">
    <property type="component" value="Unassembled WGS sequence"/>
</dbReference>
<evidence type="ECO:0000259" key="6">
    <source>
        <dbReference type="Pfam" id="PF04932"/>
    </source>
</evidence>
<protein>
    <recommendedName>
        <fullName evidence="6">O-antigen ligase-related domain-containing protein</fullName>
    </recommendedName>
</protein>
<evidence type="ECO:0000256" key="4">
    <source>
        <dbReference type="ARBA" id="ARBA00023136"/>
    </source>
</evidence>
<feature type="domain" description="O-antigen ligase-related" evidence="6">
    <location>
        <begin position="221"/>
        <end position="359"/>
    </location>
</feature>
<organism evidence="7 8">
    <name type="scientific">Halosegnis rubeus</name>
    <dbReference type="NCBI Taxonomy" id="2212850"/>
    <lineage>
        <taxon>Archaea</taxon>
        <taxon>Methanobacteriati</taxon>
        <taxon>Methanobacteriota</taxon>
        <taxon>Stenosarchaea group</taxon>
        <taxon>Halobacteria</taxon>
        <taxon>Halobacteriales</taxon>
        <taxon>Natronomonadaceae</taxon>
        <taxon>Halosegnis</taxon>
    </lineage>
</organism>
<feature type="transmembrane region" description="Helical" evidence="5">
    <location>
        <begin position="384"/>
        <end position="406"/>
    </location>
</feature>
<evidence type="ECO:0000256" key="3">
    <source>
        <dbReference type="ARBA" id="ARBA00022989"/>
    </source>
</evidence>
<feature type="transmembrane region" description="Helical" evidence="5">
    <location>
        <begin position="412"/>
        <end position="430"/>
    </location>
</feature>
<evidence type="ECO:0000256" key="1">
    <source>
        <dbReference type="ARBA" id="ARBA00004141"/>
    </source>
</evidence>
<feature type="transmembrane region" description="Helical" evidence="5">
    <location>
        <begin position="265"/>
        <end position="285"/>
    </location>
</feature>